<dbReference type="GO" id="GO:0018580">
    <property type="term" value="F:nitronate monooxygenase activity"/>
    <property type="evidence" value="ECO:0007669"/>
    <property type="project" value="InterPro"/>
</dbReference>
<evidence type="ECO:0000256" key="3">
    <source>
        <dbReference type="ARBA" id="ARBA00023002"/>
    </source>
</evidence>
<dbReference type="CDD" id="cd04730">
    <property type="entry name" value="NPD_like"/>
    <property type="match status" value="1"/>
</dbReference>
<keyword evidence="5" id="KW-1185">Reference proteome</keyword>
<proteinExistence type="predicted"/>
<evidence type="ECO:0000313" key="5">
    <source>
        <dbReference type="Proteomes" id="UP000799436"/>
    </source>
</evidence>
<dbReference type="InterPro" id="IPR013785">
    <property type="entry name" value="Aldolase_TIM"/>
</dbReference>
<evidence type="ECO:0000313" key="4">
    <source>
        <dbReference type="EMBL" id="KAF2767658.1"/>
    </source>
</evidence>
<keyword evidence="2" id="KW-0288">FMN</keyword>
<dbReference type="InterPro" id="IPR004136">
    <property type="entry name" value="NMO"/>
</dbReference>
<dbReference type="EMBL" id="ML995853">
    <property type="protein sequence ID" value="KAF2767658.1"/>
    <property type="molecule type" value="Genomic_DNA"/>
</dbReference>
<organism evidence="4 5">
    <name type="scientific">Teratosphaeria nubilosa</name>
    <dbReference type="NCBI Taxonomy" id="161662"/>
    <lineage>
        <taxon>Eukaryota</taxon>
        <taxon>Fungi</taxon>
        <taxon>Dikarya</taxon>
        <taxon>Ascomycota</taxon>
        <taxon>Pezizomycotina</taxon>
        <taxon>Dothideomycetes</taxon>
        <taxon>Dothideomycetidae</taxon>
        <taxon>Mycosphaerellales</taxon>
        <taxon>Teratosphaeriaceae</taxon>
        <taxon>Teratosphaeria</taxon>
    </lineage>
</organism>
<dbReference type="OrthoDB" id="2349068at2759"/>
<dbReference type="PANTHER" id="PTHR32332">
    <property type="entry name" value="2-NITROPROPANE DIOXYGENASE"/>
    <property type="match status" value="1"/>
</dbReference>
<evidence type="ECO:0000256" key="2">
    <source>
        <dbReference type="ARBA" id="ARBA00022643"/>
    </source>
</evidence>
<keyword evidence="1" id="KW-0285">Flavoprotein</keyword>
<sequence length="352" mass="37349">MAELIQAAYPWTKQPLIASAPMLGAATPALAAAVTRQGGVGFLAGGTNAQNLDKSLTETARLLKNSSISTHDGMLPIGVGFQNWSCTLEFALDAVIKLRPAIVWMYAPKDVTEFRDWAEAIRRWTGGRTEIWIQVGTVEEALETMKLARPDVLVVQGHDAGGHGLKRSAGIISLLPEVHDALESAGFRNVPLLAAGGIVDARGTAAALVLGASGVVMGTRFLAAEEAGIAPGWQGEILRTTDGGPTTINSTLCDRLKETKGWPEQYDGRAVRNRGHVDEDAGMAEAENVRLYKKEVPGDGEWGVEGRMVVYAGTGVGMIREVKGAGDIVEEVRSGAKRVVERLGNVTSASKL</sequence>
<keyword evidence="3" id="KW-0560">Oxidoreductase</keyword>
<dbReference type="Pfam" id="PF03060">
    <property type="entry name" value="NMO"/>
    <property type="match status" value="1"/>
</dbReference>
<dbReference type="AlphaFoldDB" id="A0A6G1L5E6"/>
<dbReference type="Proteomes" id="UP000799436">
    <property type="component" value="Unassembled WGS sequence"/>
</dbReference>
<gene>
    <name evidence="4" type="ORF">EJ03DRAFT_275752</name>
</gene>
<protein>
    <submittedName>
        <fullName evidence="4">Inosine monophosphate dehydrogenase</fullName>
    </submittedName>
</protein>
<reference evidence="4" key="1">
    <citation type="journal article" date="2020" name="Stud. Mycol.">
        <title>101 Dothideomycetes genomes: a test case for predicting lifestyles and emergence of pathogens.</title>
        <authorList>
            <person name="Haridas S."/>
            <person name="Albert R."/>
            <person name="Binder M."/>
            <person name="Bloem J."/>
            <person name="Labutti K."/>
            <person name="Salamov A."/>
            <person name="Andreopoulos B."/>
            <person name="Baker S."/>
            <person name="Barry K."/>
            <person name="Bills G."/>
            <person name="Bluhm B."/>
            <person name="Cannon C."/>
            <person name="Castanera R."/>
            <person name="Culley D."/>
            <person name="Daum C."/>
            <person name="Ezra D."/>
            <person name="Gonzalez J."/>
            <person name="Henrissat B."/>
            <person name="Kuo A."/>
            <person name="Liang C."/>
            <person name="Lipzen A."/>
            <person name="Lutzoni F."/>
            <person name="Magnuson J."/>
            <person name="Mondo S."/>
            <person name="Nolan M."/>
            <person name="Ohm R."/>
            <person name="Pangilinan J."/>
            <person name="Park H.-J."/>
            <person name="Ramirez L."/>
            <person name="Alfaro M."/>
            <person name="Sun H."/>
            <person name="Tritt A."/>
            <person name="Yoshinaga Y."/>
            <person name="Zwiers L.-H."/>
            <person name="Turgeon B."/>
            <person name="Goodwin S."/>
            <person name="Spatafora J."/>
            <person name="Crous P."/>
            <person name="Grigoriev I."/>
        </authorList>
    </citation>
    <scope>NUCLEOTIDE SEQUENCE</scope>
    <source>
        <strain evidence="4">CBS 116005</strain>
    </source>
</reference>
<name>A0A6G1L5E6_9PEZI</name>
<dbReference type="Gene3D" id="3.20.20.70">
    <property type="entry name" value="Aldolase class I"/>
    <property type="match status" value="1"/>
</dbReference>
<accession>A0A6G1L5E6</accession>
<dbReference type="PANTHER" id="PTHR32332:SF34">
    <property type="entry name" value="2-NITROPROPANE DIOXYGENASE FAMILY, PUTATIVE-RELATED"/>
    <property type="match status" value="1"/>
</dbReference>
<dbReference type="SUPFAM" id="SSF51412">
    <property type="entry name" value="Inosine monophosphate dehydrogenase (IMPDH)"/>
    <property type="match status" value="1"/>
</dbReference>
<evidence type="ECO:0000256" key="1">
    <source>
        <dbReference type="ARBA" id="ARBA00022630"/>
    </source>
</evidence>